<dbReference type="PANTHER" id="PTHR11014">
    <property type="entry name" value="PEPTIDASE M20 FAMILY MEMBER"/>
    <property type="match status" value="1"/>
</dbReference>
<dbReference type="SUPFAM" id="SSF55031">
    <property type="entry name" value="Bacterial exopeptidase dimerisation domain"/>
    <property type="match status" value="1"/>
</dbReference>
<dbReference type="InterPro" id="IPR002933">
    <property type="entry name" value="Peptidase_M20"/>
</dbReference>
<dbReference type="SUPFAM" id="SSF53187">
    <property type="entry name" value="Zn-dependent exopeptidases"/>
    <property type="match status" value="1"/>
</dbReference>
<gene>
    <name evidence="3" type="ORF">ACFSX4_01155</name>
</gene>
<dbReference type="Gene3D" id="3.40.630.10">
    <property type="entry name" value="Zn peptidases"/>
    <property type="match status" value="1"/>
</dbReference>
<dbReference type="InterPro" id="IPR011650">
    <property type="entry name" value="Peptidase_M20_dimer"/>
</dbReference>
<organism evidence="3 4">
    <name type="scientific">Corticicoccus populi</name>
    <dbReference type="NCBI Taxonomy" id="1812821"/>
    <lineage>
        <taxon>Bacteria</taxon>
        <taxon>Bacillati</taxon>
        <taxon>Bacillota</taxon>
        <taxon>Bacilli</taxon>
        <taxon>Bacillales</taxon>
        <taxon>Staphylococcaceae</taxon>
        <taxon>Corticicoccus</taxon>
    </lineage>
</organism>
<dbReference type="Proteomes" id="UP001597519">
    <property type="component" value="Unassembled WGS sequence"/>
</dbReference>
<proteinExistence type="inferred from homology"/>
<dbReference type="Gene3D" id="3.30.70.360">
    <property type="match status" value="1"/>
</dbReference>
<accession>A0ABW5WQK1</accession>
<sequence length="392" mass="42562">MSMNQQIIKDAVEFRRLLHQFPELSDEEFETSKRIEDALNQYGIEYQKGFAGTGILGIIKGNHPGKTVGLRADIDALPIDEISGEAFSSEHPGVMHACGHDAHTSMLIAAGRILKERVDEIHGTVLLIFQPAEEKAPTGGSQKMMDDGVFDEYTPDVLIAQHVWPGLEVGKFGVMAGPIMGNSDRFKIDVKGVGGHASMPHDTVDAIVVGNQIISSLQTIVSRNADPFGPAVVTVGSFHAGSEPNIIAETAEIRGSIRSQSDEMKQLVKSRFHTIVENVAAAMGAEVEIEYLDGYPATVNDSEWADQIRSTVVSMHGEDAAPELQPSLAGEDFSRFLQKYPGVYYWLGSSVGEGQKPLHNPGFRFNEAAMPYGIETMAQGAIDTLQTLKKNV</sequence>
<evidence type="ECO:0000313" key="4">
    <source>
        <dbReference type="Proteomes" id="UP001597519"/>
    </source>
</evidence>
<evidence type="ECO:0000256" key="1">
    <source>
        <dbReference type="ARBA" id="ARBA00006153"/>
    </source>
</evidence>
<dbReference type="InterPro" id="IPR036264">
    <property type="entry name" value="Bact_exopeptidase_dim_dom"/>
</dbReference>
<protein>
    <submittedName>
        <fullName evidence="3">M20 family metallopeptidase</fullName>
    </submittedName>
</protein>
<name>A0ABW5WQK1_9STAP</name>
<evidence type="ECO:0000313" key="3">
    <source>
        <dbReference type="EMBL" id="MFD2829055.1"/>
    </source>
</evidence>
<keyword evidence="4" id="KW-1185">Reference proteome</keyword>
<feature type="domain" description="Peptidase M20 dimerisation" evidence="2">
    <location>
        <begin position="183"/>
        <end position="280"/>
    </location>
</feature>
<dbReference type="Pfam" id="PF07687">
    <property type="entry name" value="M20_dimer"/>
    <property type="match status" value="1"/>
</dbReference>
<dbReference type="EMBL" id="JBHUOQ010000001">
    <property type="protein sequence ID" value="MFD2829055.1"/>
    <property type="molecule type" value="Genomic_DNA"/>
</dbReference>
<reference evidence="4" key="1">
    <citation type="journal article" date="2019" name="Int. J. Syst. Evol. Microbiol.">
        <title>The Global Catalogue of Microorganisms (GCM) 10K type strain sequencing project: providing services to taxonomists for standard genome sequencing and annotation.</title>
        <authorList>
            <consortium name="The Broad Institute Genomics Platform"/>
            <consortium name="The Broad Institute Genome Sequencing Center for Infectious Disease"/>
            <person name="Wu L."/>
            <person name="Ma J."/>
        </authorList>
    </citation>
    <scope>NUCLEOTIDE SEQUENCE [LARGE SCALE GENOMIC DNA]</scope>
    <source>
        <strain evidence="4">KCTC 33575</strain>
    </source>
</reference>
<comment type="similarity">
    <text evidence="1">Belongs to the peptidase M20 family.</text>
</comment>
<dbReference type="Pfam" id="PF01546">
    <property type="entry name" value="Peptidase_M20"/>
    <property type="match status" value="1"/>
</dbReference>
<dbReference type="NCBIfam" id="TIGR01891">
    <property type="entry name" value="amidohydrolases"/>
    <property type="match status" value="1"/>
</dbReference>
<dbReference type="CDD" id="cd03886">
    <property type="entry name" value="M20_Acy1"/>
    <property type="match status" value="1"/>
</dbReference>
<evidence type="ECO:0000259" key="2">
    <source>
        <dbReference type="Pfam" id="PF07687"/>
    </source>
</evidence>
<dbReference type="InterPro" id="IPR017439">
    <property type="entry name" value="Amidohydrolase"/>
</dbReference>
<dbReference type="RefSeq" id="WP_377770713.1">
    <property type="nucleotide sequence ID" value="NZ_JBHUOQ010000001.1"/>
</dbReference>
<dbReference type="PANTHER" id="PTHR11014:SF63">
    <property type="entry name" value="METALLOPEPTIDASE, PUTATIVE (AFU_ORTHOLOGUE AFUA_6G09600)-RELATED"/>
    <property type="match status" value="1"/>
</dbReference>
<dbReference type="PIRSF" id="PIRSF005962">
    <property type="entry name" value="Pept_M20D_amidohydro"/>
    <property type="match status" value="1"/>
</dbReference>
<comment type="caution">
    <text evidence="3">The sequence shown here is derived from an EMBL/GenBank/DDBJ whole genome shotgun (WGS) entry which is preliminary data.</text>
</comment>